<keyword evidence="9" id="KW-1185">Reference proteome</keyword>
<dbReference type="InterPro" id="IPR008409">
    <property type="entry name" value="SPF27"/>
</dbReference>
<evidence type="ECO:0000256" key="6">
    <source>
        <dbReference type="ARBA" id="ARBA00023242"/>
    </source>
</evidence>
<evidence type="ECO:0000256" key="7">
    <source>
        <dbReference type="SAM" id="Coils"/>
    </source>
</evidence>
<dbReference type="PANTHER" id="PTHR13296">
    <property type="entry name" value="BCAS2 PROTEIN"/>
    <property type="match status" value="1"/>
</dbReference>
<dbReference type="GO" id="GO:0006397">
    <property type="term" value="P:mRNA processing"/>
    <property type="evidence" value="ECO:0007669"/>
    <property type="project" value="UniProtKB-KW"/>
</dbReference>
<dbReference type="Proteomes" id="UP001230268">
    <property type="component" value="Unassembled WGS sequence"/>
</dbReference>
<dbReference type="GO" id="GO:0071011">
    <property type="term" value="C:precatalytic spliceosome"/>
    <property type="evidence" value="ECO:0007669"/>
    <property type="project" value="TreeGrafter"/>
</dbReference>
<dbReference type="PANTHER" id="PTHR13296:SF0">
    <property type="entry name" value="PRE-MRNA-SPLICING FACTOR SPF27"/>
    <property type="match status" value="1"/>
</dbReference>
<feature type="coiled-coil region" evidence="7">
    <location>
        <begin position="162"/>
        <end position="214"/>
    </location>
</feature>
<comment type="caution">
    <text evidence="8">The sequence shown here is derived from an EMBL/GenBank/DDBJ whole genome shotgun (WGS) entry which is preliminary data.</text>
</comment>
<evidence type="ECO:0000256" key="5">
    <source>
        <dbReference type="ARBA" id="ARBA00023187"/>
    </source>
</evidence>
<evidence type="ECO:0000313" key="8">
    <source>
        <dbReference type="EMBL" id="KAK1443874.1"/>
    </source>
</evidence>
<protein>
    <submittedName>
        <fullName evidence="8">Uncharacterized protein</fullName>
    </submittedName>
</protein>
<keyword evidence="5" id="KW-0508">mRNA splicing</keyword>
<keyword evidence="7" id="KW-0175">Coiled coil</keyword>
<evidence type="ECO:0000313" key="9">
    <source>
        <dbReference type="Proteomes" id="UP001230268"/>
    </source>
</evidence>
<evidence type="ECO:0000256" key="3">
    <source>
        <dbReference type="ARBA" id="ARBA00022664"/>
    </source>
</evidence>
<name>A0AAD8PEN2_BABGI</name>
<gene>
    <name evidence="8" type="ORF">BgAZ_207500</name>
</gene>
<reference evidence="8" key="1">
    <citation type="submission" date="2023-08" db="EMBL/GenBank/DDBJ databases">
        <title>Draft sequence of the Babesia gibsoni genome.</title>
        <authorList>
            <person name="Yamagishi J.Y."/>
            <person name="Xuan X.X."/>
        </authorList>
    </citation>
    <scope>NUCLEOTIDE SEQUENCE</scope>
    <source>
        <strain evidence="8">Azabu</strain>
    </source>
</reference>
<accession>A0AAD8PEN2</accession>
<dbReference type="EMBL" id="JAVEPI010000002">
    <property type="protein sequence ID" value="KAK1443874.1"/>
    <property type="molecule type" value="Genomic_DNA"/>
</dbReference>
<dbReference type="GO" id="GO:0071013">
    <property type="term" value="C:catalytic step 2 spliceosome"/>
    <property type="evidence" value="ECO:0007669"/>
    <property type="project" value="TreeGrafter"/>
</dbReference>
<dbReference type="GO" id="GO:0008380">
    <property type="term" value="P:RNA splicing"/>
    <property type="evidence" value="ECO:0007669"/>
    <property type="project" value="UniProtKB-KW"/>
</dbReference>
<dbReference type="AlphaFoldDB" id="A0AAD8PEN2"/>
<keyword evidence="4" id="KW-0747">Spliceosome</keyword>
<keyword evidence="3" id="KW-0507">mRNA processing</keyword>
<comment type="subcellular location">
    <subcellularLocation>
        <location evidence="1">Nucleus</location>
    </subcellularLocation>
</comment>
<evidence type="ECO:0000256" key="4">
    <source>
        <dbReference type="ARBA" id="ARBA00022728"/>
    </source>
</evidence>
<comment type="similarity">
    <text evidence="2">Belongs to the SPF27 family.</text>
</comment>
<sequence length="222" mass="25893">MGSNRAEQLELLYKRNRHHELVDSLSFADAVPLELEGAIKELIESEKRIILEEYGGNEDQLLDSYIESLPPTPDHTDSGHIYHEAIRRKTNGESLLTLDMDRYSNYGEGRSVDDRTDHMKMLSEYVQGTQVNLELMDRYKEAAWLKYLEDLTKMHSSIDKIKTQLNSEIDQLNKERRLKNVEWGNRLHSIQQEHADYEKKNVQLMLAIEKLQNTQQAGTVDY</sequence>
<proteinExistence type="inferred from homology"/>
<evidence type="ECO:0000256" key="2">
    <source>
        <dbReference type="ARBA" id="ARBA00010788"/>
    </source>
</evidence>
<keyword evidence="6" id="KW-0539">Nucleus</keyword>
<evidence type="ECO:0000256" key="1">
    <source>
        <dbReference type="ARBA" id="ARBA00004123"/>
    </source>
</evidence>
<dbReference type="Pfam" id="PF05700">
    <property type="entry name" value="BCAS2"/>
    <property type="match status" value="1"/>
</dbReference>
<organism evidence="8 9">
    <name type="scientific">Babesia gibsoni</name>
    <dbReference type="NCBI Taxonomy" id="33632"/>
    <lineage>
        <taxon>Eukaryota</taxon>
        <taxon>Sar</taxon>
        <taxon>Alveolata</taxon>
        <taxon>Apicomplexa</taxon>
        <taxon>Aconoidasida</taxon>
        <taxon>Piroplasmida</taxon>
        <taxon>Babesiidae</taxon>
        <taxon>Babesia</taxon>
    </lineage>
</organism>
<dbReference type="GO" id="GO:0000974">
    <property type="term" value="C:Prp19 complex"/>
    <property type="evidence" value="ECO:0007669"/>
    <property type="project" value="TreeGrafter"/>
</dbReference>